<dbReference type="RefSeq" id="WP_005783617.1">
    <property type="nucleotide sequence ID" value="NZ_CABKOU010000002.1"/>
</dbReference>
<evidence type="ECO:0000313" key="1">
    <source>
        <dbReference type="EMBL" id="UVR57241.1"/>
    </source>
</evidence>
<evidence type="ECO:0000313" key="2">
    <source>
        <dbReference type="Proteomes" id="UP001060330"/>
    </source>
</evidence>
<dbReference type="EMBL" id="CP103216">
    <property type="protein sequence ID" value="UVR57241.1"/>
    <property type="molecule type" value="Genomic_DNA"/>
</dbReference>
<gene>
    <name evidence="1" type="ORF">NXX45_04075</name>
</gene>
<dbReference type="Pfam" id="PF14055">
    <property type="entry name" value="NVEALA"/>
    <property type="match status" value="1"/>
</dbReference>
<dbReference type="Proteomes" id="UP001060330">
    <property type="component" value="Chromosome"/>
</dbReference>
<reference evidence="1" key="1">
    <citation type="submission" date="2022-08" db="EMBL/GenBank/DDBJ databases">
        <title>Genome Sequencing of Bacteroides fragilis Group Isolates with Nanopore Technology.</title>
        <authorList>
            <person name="Tisza M.J."/>
            <person name="Smith D."/>
            <person name="Dekker J.P."/>
        </authorList>
    </citation>
    <scope>NUCLEOTIDE SEQUENCE</scope>
    <source>
        <strain evidence="1">BFG-70</strain>
    </source>
</reference>
<accession>A0A9Q4J3H7</accession>
<dbReference type="InterPro" id="IPR025905">
    <property type="entry name" value="NVEALA"/>
</dbReference>
<sequence length="83" mass="9186">MSKKIFAALIVAVVATFAGYNIYQSQRVESIMSDLTMANVEALAGSEINDEDCVSASNRYCSVLIVTPNGNYLETYFDQKTKY</sequence>
<dbReference type="AlphaFoldDB" id="A0A9Q4J3H7"/>
<proteinExistence type="predicted"/>
<organism evidence="1 2">
    <name type="scientific">Bacteroides fragilis</name>
    <dbReference type="NCBI Taxonomy" id="817"/>
    <lineage>
        <taxon>Bacteria</taxon>
        <taxon>Pseudomonadati</taxon>
        <taxon>Bacteroidota</taxon>
        <taxon>Bacteroidia</taxon>
        <taxon>Bacteroidales</taxon>
        <taxon>Bacteroidaceae</taxon>
        <taxon>Bacteroides</taxon>
    </lineage>
</organism>
<protein>
    <submittedName>
        <fullName evidence="1">NVEALA domain-containing protein</fullName>
    </submittedName>
</protein>
<name>A0A9Q4J3H7_BACFG</name>